<feature type="domain" description="Enoyl reductase (ER)" evidence="1">
    <location>
        <begin position="12"/>
        <end position="335"/>
    </location>
</feature>
<dbReference type="SMART" id="SM00829">
    <property type="entry name" value="PKS_ER"/>
    <property type="match status" value="1"/>
</dbReference>
<evidence type="ECO:0000313" key="4">
    <source>
        <dbReference type="Proteomes" id="UP000239406"/>
    </source>
</evidence>
<dbReference type="Pfam" id="PF00107">
    <property type="entry name" value="ADH_zinc_N"/>
    <property type="match status" value="1"/>
</dbReference>
<dbReference type="InterPro" id="IPR052711">
    <property type="entry name" value="Zinc_ADH-like"/>
</dbReference>
<dbReference type="Gene3D" id="3.40.50.720">
    <property type="entry name" value="NAD(P)-binding Rossmann-like Domain"/>
    <property type="match status" value="1"/>
</dbReference>
<dbReference type="PANTHER" id="PTHR45033:SF2">
    <property type="entry name" value="ZINC-TYPE ALCOHOL DEHYDROGENASE-LIKE PROTEIN C1773.06C"/>
    <property type="match status" value="1"/>
</dbReference>
<dbReference type="Proteomes" id="UP000239406">
    <property type="component" value="Unassembled WGS sequence"/>
</dbReference>
<dbReference type="EMBL" id="PSNY01000015">
    <property type="protein sequence ID" value="PPE69102.1"/>
    <property type="molecule type" value="Genomic_DNA"/>
</dbReference>
<dbReference type="InterPro" id="IPR036291">
    <property type="entry name" value="NAD(P)-bd_dom_sf"/>
</dbReference>
<protein>
    <submittedName>
        <fullName evidence="2">NAD(P)-dependent alcohol dehydrogenase</fullName>
    </submittedName>
    <submittedName>
        <fullName evidence="3">NADPH:quinone reductase-like Zn-dependent oxidoreductase</fullName>
    </submittedName>
</protein>
<evidence type="ECO:0000313" key="2">
    <source>
        <dbReference type="EMBL" id="PPE69102.1"/>
    </source>
</evidence>
<dbReference type="InterPro" id="IPR011032">
    <property type="entry name" value="GroES-like_sf"/>
</dbReference>
<proteinExistence type="predicted"/>
<dbReference type="InterPro" id="IPR013154">
    <property type="entry name" value="ADH-like_N"/>
</dbReference>
<accession>A0A2S5T2D3</accession>
<dbReference type="EMBL" id="SLXF01000003">
    <property type="protein sequence ID" value="TCP08278.1"/>
    <property type="molecule type" value="Genomic_DNA"/>
</dbReference>
<keyword evidence="4" id="KW-1185">Reference proteome</keyword>
<evidence type="ECO:0000259" key="1">
    <source>
        <dbReference type="SMART" id="SM00829"/>
    </source>
</evidence>
<sequence length="337" mass="36057">MSTLCLAIHHHGFDGLQPVRRTLPEPGPREVRLRMRAMSVNYRDLQVVLGTYHTRFELPLVPLSDGVGEVEVVGEAVTRVKPGQRVMLAFWERWVDGRFQPGEAGSSLGGPRDGVLAEQIIASEDRLVPVPDELTDVQAATLPCAGATAWNALVASGGLRPGEVVVVQGTGGVSLFALQFAVMAGARAIVTSSSDEKLARARELGAWGTINYRRTPQWAAEVLALTGGRGADHVIEVGGPNTFSQSLQALRPGGQVNIIGYLGGTEGMINPLEIFRRPAVVRGIAVGSRVMLEQVAAAYAASTLRPVIDRSWPWTEAAEALRHLQSGAHFGKLVLTV</sequence>
<dbReference type="CDD" id="cd08276">
    <property type="entry name" value="MDR7"/>
    <property type="match status" value="1"/>
</dbReference>
<dbReference type="InterPro" id="IPR013149">
    <property type="entry name" value="ADH-like_C"/>
</dbReference>
<dbReference type="Proteomes" id="UP000294772">
    <property type="component" value="Unassembled WGS sequence"/>
</dbReference>
<reference evidence="2 4" key="1">
    <citation type="submission" date="2018-02" db="EMBL/GenBank/DDBJ databases">
        <title>Reclassifiation of [Polyangium] brachysporum DSM 7029 as Guopingzhaonella breviflexa gen. nov., sp. nov., a member of the family Comamonadaceae.</title>
        <authorList>
            <person name="Tang B."/>
        </authorList>
    </citation>
    <scope>NUCLEOTIDE SEQUENCE [LARGE SCALE GENOMIC DNA]</scope>
    <source>
        <strain evidence="2 4">DSM 15344</strain>
    </source>
</reference>
<dbReference type="OrthoDB" id="9787435at2"/>
<dbReference type="GO" id="GO:0016491">
    <property type="term" value="F:oxidoreductase activity"/>
    <property type="evidence" value="ECO:0007669"/>
    <property type="project" value="InterPro"/>
</dbReference>
<dbReference type="PANTHER" id="PTHR45033">
    <property type="match status" value="1"/>
</dbReference>
<dbReference type="Pfam" id="PF08240">
    <property type="entry name" value="ADH_N"/>
    <property type="match status" value="1"/>
</dbReference>
<evidence type="ECO:0000313" key="3">
    <source>
        <dbReference type="EMBL" id="TCP08278.1"/>
    </source>
</evidence>
<dbReference type="SUPFAM" id="SSF50129">
    <property type="entry name" value="GroES-like"/>
    <property type="match status" value="1"/>
</dbReference>
<dbReference type="AlphaFoldDB" id="A0A2S5T2D3"/>
<dbReference type="Gene3D" id="3.90.180.10">
    <property type="entry name" value="Medium-chain alcohol dehydrogenases, catalytic domain"/>
    <property type="match status" value="1"/>
</dbReference>
<comment type="caution">
    <text evidence="2">The sequence shown here is derived from an EMBL/GenBank/DDBJ whole genome shotgun (WGS) entry which is preliminary data.</text>
</comment>
<organism evidence="2 4">
    <name type="scientific">Caldimonas thermodepolymerans</name>
    <dbReference type="NCBI Taxonomy" id="215580"/>
    <lineage>
        <taxon>Bacteria</taxon>
        <taxon>Pseudomonadati</taxon>
        <taxon>Pseudomonadota</taxon>
        <taxon>Betaproteobacteria</taxon>
        <taxon>Burkholderiales</taxon>
        <taxon>Sphaerotilaceae</taxon>
        <taxon>Caldimonas</taxon>
    </lineage>
</organism>
<dbReference type="InterPro" id="IPR020843">
    <property type="entry name" value="ER"/>
</dbReference>
<evidence type="ECO:0000313" key="5">
    <source>
        <dbReference type="Proteomes" id="UP000294772"/>
    </source>
</evidence>
<name>A0A2S5T2D3_9BURK</name>
<dbReference type="RefSeq" id="WP_104358279.1">
    <property type="nucleotide sequence ID" value="NZ_CALFFA010000006.1"/>
</dbReference>
<dbReference type="SUPFAM" id="SSF51735">
    <property type="entry name" value="NAD(P)-binding Rossmann-fold domains"/>
    <property type="match status" value="1"/>
</dbReference>
<reference evidence="3 5" key="2">
    <citation type="submission" date="2019-03" db="EMBL/GenBank/DDBJ databases">
        <title>Genomic Encyclopedia of Type Strains, Phase IV (KMG-IV): sequencing the most valuable type-strain genomes for metagenomic binning, comparative biology and taxonomic classification.</title>
        <authorList>
            <person name="Goeker M."/>
        </authorList>
    </citation>
    <scope>NUCLEOTIDE SEQUENCE [LARGE SCALE GENOMIC DNA]</scope>
    <source>
        <strain evidence="3 5">DSM 15264</strain>
    </source>
</reference>
<gene>
    <name evidence="2" type="ORF">C1702_13725</name>
    <name evidence="3" type="ORF">EV676_103311</name>
</gene>